<feature type="compositionally biased region" description="Basic and acidic residues" evidence="1">
    <location>
        <begin position="90"/>
        <end position="135"/>
    </location>
</feature>
<gene>
    <name evidence="2" type="ORF">QBC38DRAFT_112043</name>
</gene>
<name>A0AAN6YM77_9PEZI</name>
<dbReference type="InterPro" id="IPR009548">
    <property type="entry name" value="Prkrip1"/>
</dbReference>
<keyword evidence="3" id="KW-1185">Reference proteome</keyword>
<dbReference type="Proteomes" id="UP001301958">
    <property type="component" value="Unassembled WGS sequence"/>
</dbReference>
<dbReference type="Pfam" id="PF06658">
    <property type="entry name" value="DUF1168"/>
    <property type="match status" value="1"/>
</dbReference>
<protein>
    <submittedName>
        <fullName evidence="2">PRKR-interacting protein 1</fullName>
    </submittedName>
</protein>
<reference evidence="2" key="1">
    <citation type="journal article" date="2023" name="Mol. Phylogenet. Evol.">
        <title>Genome-scale phylogeny and comparative genomics of the fungal order Sordariales.</title>
        <authorList>
            <person name="Hensen N."/>
            <person name="Bonometti L."/>
            <person name="Westerberg I."/>
            <person name="Brannstrom I.O."/>
            <person name="Guillou S."/>
            <person name="Cros-Aarteil S."/>
            <person name="Calhoun S."/>
            <person name="Haridas S."/>
            <person name="Kuo A."/>
            <person name="Mondo S."/>
            <person name="Pangilinan J."/>
            <person name="Riley R."/>
            <person name="LaButti K."/>
            <person name="Andreopoulos B."/>
            <person name="Lipzen A."/>
            <person name="Chen C."/>
            <person name="Yan M."/>
            <person name="Daum C."/>
            <person name="Ng V."/>
            <person name="Clum A."/>
            <person name="Steindorff A."/>
            <person name="Ohm R.A."/>
            <person name="Martin F."/>
            <person name="Silar P."/>
            <person name="Natvig D.O."/>
            <person name="Lalanne C."/>
            <person name="Gautier V."/>
            <person name="Ament-Velasquez S.L."/>
            <person name="Kruys A."/>
            <person name="Hutchinson M.I."/>
            <person name="Powell A.J."/>
            <person name="Barry K."/>
            <person name="Miller A.N."/>
            <person name="Grigoriev I.V."/>
            <person name="Debuchy R."/>
            <person name="Gladieux P."/>
            <person name="Hiltunen Thoren M."/>
            <person name="Johannesson H."/>
        </authorList>
    </citation>
    <scope>NUCLEOTIDE SEQUENCE</scope>
    <source>
        <strain evidence="2">CBS 990.96</strain>
    </source>
</reference>
<organism evidence="2 3">
    <name type="scientific">Podospora fimiseda</name>
    <dbReference type="NCBI Taxonomy" id="252190"/>
    <lineage>
        <taxon>Eukaryota</taxon>
        <taxon>Fungi</taxon>
        <taxon>Dikarya</taxon>
        <taxon>Ascomycota</taxon>
        <taxon>Pezizomycotina</taxon>
        <taxon>Sordariomycetes</taxon>
        <taxon>Sordariomycetidae</taxon>
        <taxon>Sordariales</taxon>
        <taxon>Podosporaceae</taxon>
        <taxon>Podospora</taxon>
    </lineage>
</organism>
<dbReference type="GO" id="GO:0004860">
    <property type="term" value="F:protein kinase inhibitor activity"/>
    <property type="evidence" value="ECO:0007669"/>
    <property type="project" value="TreeGrafter"/>
</dbReference>
<evidence type="ECO:0000256" key="1">
    <source>
        <dbReference type="SAM" id="MobiDB-lite"/>
    </source>
</evidence>
<evidence type="ECO:0000313" key="3">
    <source>
        <dbReference type="Proteomes" id="UP001301958"/>
    </source>
</evidence>
<dbReference type="GO" id="GO:0019901">
    <property type="term" value="F:protein kinase binding"/>
    <property type="evidence" value="ECO:0007669"/>
    <property type="project" value="TreeGrafter"/>
</dbReference>
<feature type="compositionally biased region" description="Polar residues" evidence="1">
    <location>
        <begin position="21"/>
        <end position="45"/>
    </location>
</feature>
<sequence length="201" mass="22626">MSTPTSLDPQSSRPLKKSRSAHSSTPTAILSTQIQKLMSNPSQQIPLPPPTSSSFSKKILPPPPEIVTNVQGSSAGAGSGEFHVYKAARRREYERLRQMDEEVKEETERQKFERERKEREEKDAEKTRKNREKREKKMKAKMKGKQGGGKKEEERGKEEEEKKVEEKGEEIQKGEEGKSEVPSAPPVPIAEGQGLVICEDD</sequence>
<proteinExistence type="predicted"/>
<feature type="compositionally biased region" description="Basic and acidic residues" evidence="1">
    <location>
        <begin position="149"/>
        <end position="179"/>
    </location>
</feature>
<comment type="caution">
    <text evidence="2">The sequence shown here is derived from an EMBL/GenBank/DDBJ whole genome shotgun (WGS) entry which is preliminary data.</text>
</comment>
<feature type="compositionally biased region" description="Polar residues" evidence="1">
    <location>
        <begin position="1"/>
        <end position="13"/>
    </location>
</feature>
<dbReference type="EMBL" id="MU865512">
    <property type="protein sequence ID" value="KAK4221823.1"/>
    <property type="molecule type" value="Genomic_DNA"/>
</dbReference>
<reference evidence="2" key="2">
    <citation type="submission" date="2023-05" db="EMBL/GenBank/DDBJ databases">
        <authorList>
            <consortium name="Lawrence Berkeley National Laboratory"/>
            <person name="Steindorff A."/>
            <person name="Hensen N."/>
            <person name="Bonometti L."/>
            <person name="Westerberg I."/>
            <person name="Brannstrom I.O."/>
            <person name="Guillou S."/>
            <person name="Cros-Aarteil S."/>
            <person name="Calhoun S."/>
            <person name="Haridas S."/>
            <person name="Kuo A."/>
            <person name="Mondo S."/>
            <person name="Pangilinan J."/>
            <person name="Riley R."/>
            <person name="Labutti K."/>
            <person name="Andreopoulos B."/>
            <person name="Lipzen A."/>
            <person name="Chen C."/>
            <person name="Yanf M."/>
            <person name="Daum C."/>
            <person name="Ng V."/>
            <person name="Clum A."/>
            <person name="Ohm R."/>
            <person name="Martin F."/>
            <person name="Silar P."/>
            <person name="Natvig D."/>
            <person name="Lalanne C."/>
            <person name="Gautier V."/>
            <person name="Ament-Velasquez S.L."/>
            <person name="Kruys A."/>
            <person name="Hutchinson M.I."/>
            <person name="Powell A.J."/>
            <person name="Barry K."/>
            <person name="Miller A.N."/>
            <person name="Grigoriev I.V."/>
            <person name="Debuchy R."/>
            <person name="Gladieux P."/>
            <person name="Thoren M.H."/>
            <person name="Johannesson H."/>
        </authorList>
    </citation>
    <scope>NUCLEOTIDE SEQUENCE</scope>
    <source>
        <strain evidence="2">CBS 990.96</strain>
    </source>
</reference>
<dbReference type="PANTHER" id="PTHR13507:SF0">
    <property type="entry name" value="PRKR-INTERACTING PROTEIN 1"/>
    <property type="match status" value="1"/>
</dbReference>
<accession>A0AAN6YM77</accession>
<dbReference type="GO" id="GO:0005730">
    <property type="term" value="C:nucleolus"/>
    <property type="evidence" value="ECO:0007669"/>
    <property type="project" value="TreeGrafter"/>
</dbReference>
<dbReference type="AlphaFoldDB" id="A0AAN6YM77"/>
<evidence type="ECO:0000313" key="2">
    <source>
        <dbReference type="EMBL" id="KAK4221823.1"/>
    </source>
</evidence>
<dbReference type="GO" id="GO:0003725">
    <property type="term" value="F:double-stranded RNA binding"/>
    <property type="evidence" value="ECO:0007669"/>
    <property type="project" value="InterPro"/>
</dbReference>
<dbReference type="PANTHER" id="PTHR13507">
    <property type="entry name" value="PRKR-INTERACTING PROTEIN 1"/>
    <property type="match status" value="1"/>
</dbReference>
<feature type="region of interest" description="Disordered" evidence="1">
    <location>
        <begin position="1"/>
        <end position="201"/>
    </location>
</feature>